<dbReference type="OrthoDB" id="654211at2759"/>
<evidence type="ECO:0000313" key="9">
    <source>
        <dbReference type="RefSeq" id="XP_035693715.1"/>
    </source>
</evidence>
<evidence type="ECO:0000256" key="1">
    <source>
        <dbReference type="ARBA" id="ARBA00022723"/>
    </source>
</evidence>
<dbReference type="OMA" id="CHWPECE"/>
<evidence type="ECO:0000256" key="6">
    <source>
        <dbReference type="SAM" id="MobiDB-lite"/>
    </source>
</evidence>
<accession>A0A9J7M6W9</accession>
<dbReference type="PANTHER" id="PTHR23235">
    <property type="entry name" value="KRUEPPEL-LIKE TRANSCRIPTION FACTOR"/>
    <property type="match status" value="1"/>
</dbReference>
<evidence type="ECO:0000256" key="2">
    <source>
        <dbReference type="ARBA" id="ARBA00022737"/>
    </source>
</evidence>
<dbReference type="GeneID" id="118427848"/>
<keyword evidence="2" id="KW-0677">Repeat</keyword>
<evidence type="ECO:0000259" key="7">
    <source>
        <dbReference type="PROSITE" id="PS50157"/>
    </source>
</evidence>
<dbReference type="Proteomes" id="UP000001554">
    <property type="component" value="Chromosome 12"/>
</dbReference>
<keyword evidence="4" id="KW-0862">Zinc</keyword>
<feature type="compositionally biased region" description="Polar residues" evidence="6">
    <location>
        <begin position="70"/>
        <end position="79"/>
    </location>
</feature>
<keyword evidence="1" id="KW-0479">Metal-binding</keyword>
<proteinExistence type="predicted"/>
<feature type="domain" description="C2H2-type" evidence="7">
    <location>
        <begin position="38"/>
        <end position="65"/>
    </location>
</feature>
<dbReference type="SUPFAM" id="SSF57667">
    <property type="entry name" value="beta-beta-alpha zinc fingers"/>
    <property type="match status" value="1"/>
</dbReference>
<evidence type="ECO:0000256" key="4">
    <source>
        <dbReference type="ARBA" id="ARBA00022833"/>
    </source>
</evidence>
<dbReference type="PANTHER" id="PTHR23235:SF169">
    <property type="entry name" value="ZINC FINGER PROTEIN 723-LIKE"/>
    <property type="match status" value="1"/>
</dbReference>
<gene>
    <name evidence="9" type="primary">LOC118427848</name>
</gene>
<keyword evidence="3 5" id="KW-0863">Zinc-finger</keyword>
<feature type="domain" description="C2H2-type" evidence="7">
    <location>
        <begin position="10"/>
        <end position="37"/>
    </location>
</feature>
<organism evidence="8 9">
    <name type="scientific">Branchiostoma floridae</name>
    <name type="common">Florida lancelet</name>
    <name type="synonym">Amphioxus</name>
    <dbReference type="NCBI Taxonomy" id="7739"/>
    <lineage>
        <taxon>Eukaryota</taxon>
        <taxon>Metazoa</taxon>
        <taxon>Chordata</taxon>
        <taxon>Cephalochordata</taxon>
        <taxon>Leptocardii</taxon>
        <taxon>Amphioxiformes</taxon>
        <taxon>Branchiostomatidae</taxon>
        <taxon>Branchiostoma</taxon>
    </lineage>
</organism>
<dbReference type="FunFam" id="3.30.160.60:FF:003103">
    <property type="match status" value="1"/>
</dbReference>
<dbReference type="SMART" id="SM00355">
    <property type="entry name" value="ZnF_C2H2"/>
    <property type="match status" value="2"/>
</dbReference>
<evidence type="ECO:0000256" key="3">
    <source>
        <dbReference type="ARBA" id="ARBA00022771"/>
    </source>
</evidence>
<dbReference type="KEGG" id="bfo:118427848"/>
<sequence length="79" mass="9157">MQTHTGEKPYRCEECRRQFSLFHHLKRHMRTHTGEKPYRCEKCSGQFSELGNLKKHMRTHRGQGKGVRSAATSSASQVV</sequence>
<reference evidence="8" key="1">
    <citation type="journal article" date="2020" name="Nat. Ecol. Evol.">
        <title>Deeply conserved synteny resolves early events in vertebrate evolution.</title>
        <authorList>
            <person name="Simakov O."/>
            <person name="Marletaz F."/>
            <person name="Yue J.X."/>
            <person name="O'Connell B."/>
            <person name="Jenkins J."/>
            <person name="Brandt A."/>
            <person name="Calef R."/>
            <person name="Tung C.H."/>
            <person name="Huang T.K."/>
            <person name="Schmutz J."/>
            <person name="Satoh N."/>
            <person name="Yu J.K."/>
            <person name="Putnam N.H."/>
            <person name="Green R.E."/>
            <person name="Rokhsar D.S."/>
        </authorList>
    </citation>
    <scope>NUCLEOTIDE SEQUENCE [LARGE SCALE GENOMIC DNA]</scope>
    <source>
        <strain evidence="8">S238N-H82</strain>
    </source>
</reference>
<dbReference type="FunFam" id="3.30.160.60:FF:000393">
    <property type="entry name" value="Zinc finger protein"/>
    <property type="match status" value="1"/>
</dbReference>
<dbReference type="AlphaFoldDB" id="A0A9J7M6W9"/>
<keyword evidence="8" id="KW-1185">Reference proteome</keyword>
<protein>
    <submittedName>
        <fullName evidence="9">Protein krueppel-like</fullName>
    </submittedName>
</protein>
<dbReference type="RefSeq" id="XP_035693715.1">
    <property type="nucleotide sequence ID" value="XM_035837822.1"/>
</dbReference>
<name>A0A9J7M6W9_BRAFL</name>
<dbReference type="PROSITE" id="PS50157">
    <property type="entry name" value="ZINC_FINGER_C2H2_2"/>
    <property type="match status" value="2"/>
</dbReference>
<dbReference type="Pfam" id="PF13465">
    <property type="entry name" value="zf-H2C2_2"/>
    <property type="match status" value="1"/>
</dbReference>
<reference evidence="9" key="2">
    <citation type="submission" date="2025-08" db="UniProtKB">
        <authorList>
            <consortium name="RefSeq"/>
        </authorList>
    </citation>
    <scope>IDENTIFICATION</scope>
    <source>
        <strain evidence="9">S238N-H82</strain>
        <tissue evidence="9">Testes</tissue>
    </source>
</reference>
<dbReference type="GO" id="GO:0008270">
    <property type="term" value="F:zinc ion binding"/>
    <property type="evidence" value="ECO:0007669"/>
    <property type="project" value="UniProtKB-KW"/>
</dbReference>
<dbReference type="InterPro" id="IPR013087">
    <property type="entry name" value="Znf_C2H2_type"/>
</dbReference>
<dbReference type="PROSITE" id="PS00028">
    <property type="entry name" value="ZINC_FINGER_C2H2_1"/>
    <property type="match status" value="2"/>
</dbReference>
<dbReference type="Gene3D" id="3.30.160.60">
    <property type="entry name" value="Classic Zinc Finger"/>
    <property type="match status" value="2"/>
</dbReference>
<evidence type="ECO:0000256" key="5">
    <source>
        <dbReference type="PROSITE-ProRule" id="PRU00042"/>
    </source>
</evidence>
<dbReference type="InterPro" id="IPR036236">
    <property type="entry name" value="Znf_C2H2_sf"/>
</dbReference>
<feature type="region of interest" description="Disordered" evidence="6">
    <location>
        <begin position="56"/>
        <end position="79"/>
    </location>
</feature>
<evidence type="ECO:0000313" key="8">
    <source>
        <dbReference type="Proteomes" id="UP000001554"/>
    </source>
</evidence>